<dbReference type="Pfam" id="PF02518">
    <property type="entry name" value="HATPase_c"/>
    <property type="match status" value="1"/>
</dbReference>
<evidence type="ECO:0000313" key="8">
    <source>
        <dbReference type="EMBL" id="MCB4821527.1"/>
    </source>
</evidence>
<evidence type="ECO:0000256" key="3">
    <source>
        <dbReference type="ARBA" id="ARBA00022553"/>
    </source>
</evidence>
<dbReference type="SMART" id="SM00387">
    <property type="entry name" value="HATPase_c"/>
    <property type="match status" value="1"/>
</dbReference>
<dbReference type="InterPro" id="IPR003594">
    <property type="entry name" value="HATPase_dom"/>
</dbReference>
<dbReference type="PANTHER" id="PTHR43065">
    <property type="entry name" value="SENSOR HISTIDINE KINASE"/>
    <property type="match status" value="1"/>
</dbReference>
<evidence type="ECO:0000259" key="6">
    <source>
        <dbReference type="PROSITE" id="PS50109"/>
    </source>
</evidence>
<dbReference type="CDD" id="cd12914">
    <property type="entry name" value="PDC1_DGC_like"/>
    <property type="match status" value="1"/>
</dbReference>
<feature type="domain" description="PAC" evidence="7">
    <location>
        <begin position="436"/>
        <end position="488"/>
    </location>
</feature>
<dbReference type="EMBL" id="JAJAQI010000008">
    <property type="protein sequence ID" value="MCB4821527.1"/>
    <property type="molecule type" value="Genomic_DNA"/>
</dbReference>
<gene>
    <name evidence="8" type="ORF">LHA35_07255</name>
</gene>
<evidence type="ECO:0000256" key="1">
    <source>
        <dbReference type="ARBA" id="ARBA00000085"/>
    </source>
</evidence>
<dbReference type="InterPro" id="IPR001610">
    <property type="entry name" value="PAC"/>
</dbReference>
<dbReference type="Pfam" id="PF00512">
    <property type="entry name" value="HisKA"/>
    <property type="match status" value="1"/>
</dbReference>
<dbReference type="SUPFAM" id="SSF47384">
    <property type="entry name" value="Homodimeric domain of signal transducing histidine kinase"/>
    <property type="match status" value="1"/>
</dbReference>
<evidence type="ECO:0000256" key="2">
    <source>
        <dbReference type="ARBA" id="ARBA00012438"/>
    </source>
</evidence>
<dbReference type="SMART" id="SM00086">
    <property type="entry name" value="PAC"/>
    <property type="match status" value="1"/>
</dbReference>
<dbReference type="SUPFAM" id="SSF55874">
    <property type="entry name" value="ATPase domain of HSP90 chaperone/DNA topoisomerase II/histidine kinase"/>
    <property type="match status" value="1"/>
</dbReference>
<keyword evidence="5" id="KW-1133">Transmembrane helix</keyword>
<dbReference type="Proteomes" id="UP001139311">
    <property type="component" value="Unassembled WGS sequence"/>
</dbReference>
<comment type="caution">
    <text evidence="8">The sequence shown here is derived from an EMBL/GenBank/DDBJ whole genome shotgun (WGS) entry which is preliminary data.</text>
</comment>
<feature type="domain" description="Histidine kinase" evidence="6">
    <location>
        <begin position="501"/>
        <end position="720"/>
    </location>
</feature>
<reference evidence="8" key="1">
    <citation type="submission" date="2021-10" db="EMBL/GenBank/DDBJ databases">
        <title>Roseicella aerolatum sp. nov., isolated from aerosols of e-waste dismantling site.</title>
        <authorList>
            <person name="Qin T."/>
        </authorList>
    </citation>
    <scope>NUCLEOTIDE SEQUENCE</scope>
    <source>
        <strain evidence="8">GB24</strain>
    </source>
</reference>
<dbReference type="PROSITE" id="PS50109">
    <property type="entry name" value="HIS_KIN"/>
    <property type="match status" value="1"/>
</dbReference>
<dbReference type="RefSeq" id="WP_226606368.1">
    <property type="nucleotide sequence ID" value="NZ_JAJAQI010000008.1"/>
</dbReference>
<evidence type="ECO:0000259" key="7">
    <source>
        <dbReference type="PROSITE" id="PS50113"/>
    </source>
</evidence>
<feature type="coiled-coil region" evidence="4">
    <location>
        <begin position="333"/>
        <end position="367"/>
    </location>
</feature>
<comment type="catalytic activity">
    <reaction evidence="1">
        <text>ATP + protein L-histidine = ADP + protein N-phospho-L-histidine.</text>
        <dbReference type="EC" id="2.7.13.3"/>
    </reaction>
</comment>
<dbReference type="PROSITE" id="PS50113">
    <property type="entry name" value="PAC"/>
    <property type="match status" value="1"/>
</dbReference>
<dbReference type="EC" id="2.7.13.3" evidence="2"/>
<keyword evidence="5" id="KW-0472">Membrane</keyword>
<keyword evidence="3" id="KW-0597">Phosphoprotein</keyword>
<keyword evidence="9" id="KW-1185">Reference proteome</keyword>
<dbReference type="InterPro" id="IPR004358">
    <property type="entry name" value="Sig_transdc_His_kin-like_C"/>
</dbReference>
<dbReference type="InterPro" id="IPR036890">
    <property type="entry name" value="HATPase_C_sf"/>
</dbReference>
<dbReference type="InterPro" id="IPR000700">
    <property type="entry name" value="PAS-assoc_C"/>
</dbReference>
<keyword evidence="4" id="KW-0175">Coiled coil</keyword>
<dbReference type="PANTHER" id="PTHR43065:SF42">
    <property type="entry name" value="TWO-COMPONENT SENSOR PPRA"/>
    <property type="match status" value="1"/>
</dbReference>
<dbReference type="InterPro" id="IPR005467">
    <property type="entry name" value="His_kinase_dom"/>
</dbReference>
<proteinExistence type="predicted"/>
<dbReference type="Gene3D" id="1.10.287.130">
    <property type="match status" value="1"/>
</dbReference>
<evidence type="ECO:0000256" key="5">
    <source>
        <dbReference type="SAM" id="Phobius"/>
    </source>
</evidence>
<dbReference type="SMART" id="SM00388">
    <property type="entry name" value="HisKA"/>
    <property type="match status" value="1"/>
</dbReference>
<dbReference type="CDD" id="cd00082">
    <property type="entry name" value="HisKA"/>
    <property type="match status" value="1"/>
</dbReference>
<dbReference type="PRINTS" id="PR00344">
    <property type="entry name" value="BCTRLSENSOR"/>
</dbReference>
<name>A0A9X1LAL5_9PROT</name>
<keyword evidence="5" id="KW-0812">Transmembrane</keyword>
<dbReference type="SUPFAM" id="SSF55785">
    <property type="entry name" value="PYP-like sensor domain (PAS domain)"/>
    <property type="match status" value="1"/>
</dbReference>
<dbReference type="InterPro" id="IPR003661">
    <property type="entry name" value="HisK_dim/P_dom"/>
</dbReference>
<dbReference type="Gene3D" id="3.30.450.20">
    <property type="entry name" value="PAS domain"/>
    <property type="match status" value="2"/>
</dbReference>
<organism evidence="8 9">
    <name type="scientific">Roseicella aerolata</name>
    <dbReference type="NCBI Taxonomy" id="2883479"/>
    <lineage>
        <taxon>Bacteria</taxon>
        <taxon>Pseudomonadati</taxon>
        <taxon>Pseudomonadota</taxon>
        <taxon>Alphaproteobacteria</taxon>
        <taxon>Acetobacterales</taxon>
        <taxon>Roseomonadaceae</taxon>
        <taxon>Roseicella</taxon>
    </lineage>
</organism>
<accession>A0A9X1LAL5</accession>
<evidence type="ECO:0000256" key="4">
    <source>
        <dbReference type="SAM" id="Coils"/>
    </source>
</evidence>
<dbReference type="AlphaFoldDB" id="A0A9X1LAL5"/>
<dbReference type="InterPro" id="IPR036097">
    <property type="entry name" value="HisK_dim/P_sf"/>
</dbReference>
<dbReference type="InterPro" id="IPR035965">
    <property type="entry name" value="PAS-like_dom_sf"/>
</dbReference>
<feature type="transmembrane region" description="Helical" evidence="5">
    <location>
        <begin position="308"/>
        <end position="329"/>
    </location>
</feature>
<dbReference type="Gene3D" id="3.30.565.10">
    <property type="entry name" value="Histidine kinase-like ATPase, C-terminal domain"/>
    <property type="match status" value="1"/>
</dbReference>
<protein>
    <recommendedName>
        <fullName evidence="2">histidine kinase</fullName>
        <ecNumber evidence="2">2.7.13.3</ecNumber>
    </recommendedName>
</protein>
<evidence type="ECO:0000313" key="9">
    <source>
        <dbReference type="Proteomes" id="UP001139311"/>
    </source>
</evidence>
<dbReference type="GO" id="GO:0000155">
    <property type="term" value="F:phosphorelay sensor kinase activity"/>
    <property type="evidence" value="ECO:0007669"/>
    <property type="project" value="InterPro"/>
</dbReference>
<sequence>MAPLRPRTLATFRSPTSRPWRIWRGRAAILGLAIALSAAFLALYLILAERGQRDSIVESRRVVAAVAAGLTDQLSRALETTDLVLLDMASGPAEGGAPWDAGRIGLRLRELPHLRALLVTDSLGRVQFSSVPSLVGTELADRPWLRRITGGGTRLVVGAPEAGRFLGEPGRSVQEARRWTIPLARPLTGPEGSMQGAVLALLNPGYLSAIGQRMAEAFGVTVRFFALDGTLLATSGGGPEGVGLAHPRAWLFRDFLPQLDSGTRQGPDSAGIPAVASFGVAVPGLVAVEISQPMEAVLAPARRRALELGIGIGGVAASTLLTLALVFGFSQAIGRKQEAVQQAELLREAAEREALALRASRAETQRLLGGLPTVTFQAEIAPDRPDRYRYIGGNIEAVTGWPAAELQELAAWRERLAPEGGGFGGFLRRVAEEGTATREDRFRQPDGSWRWLRTVAMLLERRPDGAAEIVGHVSDLTAEREANARMAAAGRLTSLGEMATGLAHELKQPLAILSMAAENLDRALENGRLDSARQRARRIIDQAGRAGQIIEHLRHFARGTPGGLPPEPVALERAVQGALALVGGALRQAAVEVTQALGDPPPTAMGQLVALEQVLVNLLLNACHALERLPPGAPRRITLAAEALSEDGLVRLRVGDSGGGIAPEVLARLFEPFVTTKGPEKGMGLGLSICHGLIRSMGGSITARNAAEGAEFTITLASAPAAAMAG</sequence>